<name>A0A2N3MYN6_9PEZI</name>
<keyword evidence="6" id="KW-1133">Transmembrane helix</keyword>
<keyword evidence="6" id="KW-0472">Membrane</keyword>
<keyword evidence="9" id="KW-1185">Reference proteome</keyword>
<dbReference type="AlphaFoldDB" id="A0A2N3MYN6"/>
<dbReference type="SUPFAM" id="SSF57850">
    <property type="entry name" value="RING/U-box"/>
    <property type="match status" value="1"/>
</dbReference>
<evidence type="ECO:0000256" key="4">
    <source>
        <dbReference type="PROSITE-ProRule" id="PRU00175"/>
    </source>
</evidence>
<feature type="transmembrane region" description="Helical" evidence="6">
    <location>
        <begin position="12"/>
        <end position="32"/>
    </location>
</feature>
<keyword evidence="1" id="KW-0479">Metal-binding</keyword>
<evidence type="ECO:0000256" key="2">
    <source>
        <dbReference type="ARBA" id="ARBA00022771"/>
    </source>
</evidence>
<accession>A0A2N3MYN6</accession>
<dbReference type="InParanoid" id="A0A2N3MYN6"/>
<feature type="compositionally biased region" description="Polar residues" evidence="5">
    <location>
        <begin position="92"/>
        <end position="120"/>
    </location>
</feature>
<sequence>MSRVVKEHIGVIILGVFIVVAVIAPACCIIWARRRERRKYHPSSKSFRQARSKLVAVAEYRKDTEKYLGGGDAEWTGNCPICIGSLTAETNEPTAESATTGTAPPVTESSAQDASGSSKEITAVATTSTAQPSSGGGTGGGAVAEAFSEKEATGCSPIMRAVTRWLPLRLKRCQNQPERDAEIMKLKSCGHWFHARCLASWFLIDRYDCPVCRKTYFEGKPRSQFSTWLQTNYNINTMRVGAGTVV</sequence>
<evidence type="ECO:0000256" key="5">
    <source>
        <dbReference type="SAM" id="MobiDB-lite"/>
    </source>
</evidence>
<dbReference type="PANTHER" id="PTHR45798:SF97">
    <property type="entry name" value="ALCOHOL-SENSITIVE RING FINGER PROTEIN 1"/>
    <property type="match status" value="1"/>
</dbReference>
<evidence type="ECO:0000256" key="1">
    <source>
        <dbReference type="ARBA" id="ARBA00022723"/>
    </source>
</evidence>
<dbReference type="InterPro" id="IPR052788">
    <property type="entry name" value="RING-type_E3_ligase_ATL"/>
</dbReference>
<dbReference type="Gene3D" id="3.30.40.10">
    <property type="entry name" value="Zinc/RING finger domain, C3HC4 (zinc finger)"/>
    <property type="match status" value="1"/>
</dbReference>
<keyword evidence="3" id="KW-0862">Zinc</keyword>
<dbReference type="Proteomes" id="UP000233524">
    <property type="component" value="Unassembled WGS sequence"/>
</dbReference>
<dbReference type="Pfam" id="PF13639">
    <property type="entry name" value="zf-RING_2"/>
    <property type="match status" value="1"/>
</dbReference>
<feature type="domain" description="RING-type" evidence="7">
    <location>
        <begin position="173"/>
        <end position="213"/>
    </location>
</feature>
<organism evidence="8 9">
    <name type="scientific">Lomentospora prolificans</name>
    <dbReference type="NCBI Taxonomy" id="41688"/>
    <lineage>
        <taxon>Eukaryota</taxon>
        <taxon>Fungi</taxon>
        <taxon>Dikarya</taxon>
        <taxon>Ascomycota</taxon>
        <taxon>Pezizomycotina</taxon>
        <taxon>Sordariomycetes</taxon>
        <taxon>Hypocreomycetidae</taxon>
        <taxon>Microascales</taxon>
        <taxon>Microascaceae</taxon>
        <taxon>Lomentospora</taxon>
    </lineage>
</organism>
<dbReference type="PROSITE" id="PS50089">
    <property type="entry name" value="ZF_RING_2"/>
    <property type="match status" value="1"/>
</dbReference>
<evidence type="ECO:0000313" key="9">
    <source>
        <dbReference type="Proteomes" id="UP000233524"/>
    </source>
</evidence>
<dbReference type="STRING" id="41688.A0A2N3MYN6"/>
<comment type="caution">
    <text evidence="8">The sequence shown here is derived from an EMBL/GenBank/DDBJ whole genome shotgun (WGS) entry which is preliminary data.</text>
</comment>
<keyword evidence="6" id="KW-0812">Transmembrane</keyword>
<reference evidence="8 9" key="1">
    <citation type="journal article" date="2017" name="G3 (Bethesda)">
        <title>First Draft Genome Sequence of the Pathogenic Fungus Lomentospora prolificans (Formerly Scedosporium prolificans).</title>
        <authorList>
            <person name="Luo R."/>
            <person name="Zimin A."/>
            <person name="Workman R."/>
            <person name="Fan Y."/>
            <person name="Pertea G."/>
            <person name="Grossman N."/>
            <person name="Wear M.P."/>
            <person name="Jia B."/>
            <person name="Miller H."/>
            <person name="Casadevall A."/>
            <person name="Timp W."/>
            <person name="Zhang S.X."/>
            <person name="Salzberg S.L."/>
        </authorList>
    </citation>
    <scope>NUCLEOTIDE SEQUENCE [LARGE SCALE GENOMIC DNA]</scope>
    <source>
        <strain evidence="8 9">JHH-5317</strain>
    </source>
</reference>
<feature type="region of interest" description="Disordered" evidence="5">
    <location>
        <begin position="92"/>
        <end position="142"/>
    </location>
</feature>
<keyword evidence="2 4" id="KW-0863">Zinc-finger</keyword>
<dbReference type="VEuPathDB" id="FungiDB:jhhlp_008665"/>
<dbReference type="GO" id="GO:0008270">
    <property type="term" value="F:zinc ion binding"/>
    <property type="evidence" value="ECO:0007669"/>
    <property type="project" value="UniProtKB-KW"/>
</dbReference>
<dbReference type="PANTHER" id="PTHR45798">
    <property type="entry name" value="RING-H2 FINGER PROTEIN ATL61-RELATED-RELATED"/>
    <property type="match status" value="1"/>
</dbReference>
<evidence type="ECO:0000259" key="7">
    <source>
        <dbReference type="PROSITE" id="PS50089"/>
    </source>
</evidence>
<dbReference type="EMBL" id="NLAX01001623">
    <property type="protein sequence ID" value="PKS05293.1"/>
    <property type="molecule type" value="Genomic_DNA"/>
</dbReference>
<dbReference type="InterPro" id="IPR001841">
    <property type="entry name" value="Znf_RING"/>
</dbReference>
<protein>
    <recommendedName>
        <fullName evidence="7">RING-type domain-containing protein</fullName>
    </recommendedName>
</protein>
<dbReference type="OrthoDB" id="5245468at2759"/>
<evidence type="ECO:0000313" key="8">
    <source>
        <dbReference type="EMBL" id="PKS05293.1"/>
    </source>
</evidence>
<dbReference type="CDD" id="cd16448">
    <property type="entry name" value="RING-H2"/>
    <property type="match status" value="1"/>
</dbReference>
<proteinExistence type="predicted"/>
<dbReference type="InterPro" id="IPR013083">
    <property type="entry name" value="Znf_RING/FYVE/PHD"/>
</dbReference>
<evidence type="ECO:0000256" key="3">
    <source>
        <dbReference type="ARBA" id="ARBA00022833"/>
    </source>
</evidence>
<gene>
    <name evidence="8" type="ORF">jhhlp_008665</name>
</gene>
<evidence type="ECO:0000256" key="6">
    <source>
        <dbReference type="SAM" id="Phobius"/>
    </source>
</evidence>